<evidence type="ECO:0000256" key="6">
    <source>
        <dbReference type="ARBA" id="ARBA00022801"/>
    </source>
</evidence>
<reference evidence="11 12" key="1">
    <citation type="journal article" date="2016" name="PLoS Pathog.">
        <title>Biosynthesis of antibiotic leucinostatins in bio-control fungus Purpureocillium lilacinum and their inhibition on phytophthora revealed by genome mining.</title>
        <authorList>
            <person name="Wang G."/>
            <person name="Liu Z."/>
            <person name="Lin R."/>
            <person name="Li E."/>
            <person name="Mao Z."/>
            <person name="Ling J."/>
            <person name="Yang Y."/>
            <person name="Yin W.B."/>
            <person name="Xie B."/>
        </authorList>
    </citation>
    <scope>NUCLEOTIDE SEQUENCE [LARGE SCALE GENOMIC DNA]</scope>
    <source>
        <strain evidence="11">170</strain>
    </source>
</reference>
<keyword evidence="8" id="KW-0624">Polysaccharide degradation</keyword>
<evidence type="ECO:0000256" key="9">
    <source>
        <dbReference type="ARBA" id="ARBA00034075"/>
    </source>
</evidence>
<accession>A0A179FF44</accession>
<dbReference type="GO" id="GO:0045493">
    <property type="term" value="P:xylan catabolic process"/>
    <property type="evidence" value="ECO:0007669"/>
    <property type="project" value="UniProtKB-KW"/>
</dbReference>
<dbReference type="SUPFAM" id="SSF53474">
    <property type="entry name" value="alpha/beta-Hydrolases"/>
    <property type="match status" value="1"/>
</dbReference>
<dbReference type="Proteomes" id="UP000078397">
    <property type="component" value="Unassembled WGS sequence"/>
</dbReference>
<dbReference type="RefSeq" id="XP_018141263.1">
    <property type="nucleotide sequence ID" value="XM_018288164.1"/>
</dbReference>
<comment type="subcellular location">
    <subcellularLocation>
        <location evidence="1">Secreted</location>
    </subcellularLocation>
</comment>
<keyword evidence="4" id="KW-0858">Xylan degradation</keyword>
<evidence type="ECO:0000256" key="4">
    <source>
        <dbReference type="ARBA" id="ARBA00022651"/>
    </source>
</evidence>
<dbReference type="PANTHER" id="PTHR38050:SF2">
    <property type="entry name" value="FERULOYL ESTERASE C-RELATED"/>
    <property type="match status" value="1"/>
</dbReference>
<dbReference type="GO" id="GO:0030600">
    <property type="term" value="F:feruloyl esterase activity"/>
    <property type="evidence" value="ECO:0007669"/>
    <property type="project" value="UniProtKB-EC"/>
</dbReference>
<keyword evidence="7" id="KW-0119">Carbohydrate metabolism</keyword>
<dbReference type="InterPro" id="IPR043595">
    <property type="entry name" value="FaeB/C/D"/>
</dbReference>
<dbReference type="OrthoDB" id="424610at2759"/>
<keyword evidence="5 10" id="KW-0732">Signal</keyword>
<protein>
    <recommendedName>
        <fullName evidence="2">feruloyl esterase</fullName>
        <ecNumber evidence="2">3.1.1.73</ecNumber>
    </recommendedName>
</protein>
<organism evidence="11 12">
    <name type="scientific">Pochonia chlamydosporia 170</name>
    <dbReference type="NCBI Taxonomy" id="1380566"/>
    <lineage>
        <taxon>Eukaryota</taxon>
        <taxon>Fungi</taxon>
        <taxon>Dikarya</taxon>
        <taxon>Ascomycota</taxon>
        <taxon>Pezizomycotina</taxon>
        <taxon>Sordariomycetes</taxon>
        <taxon>Hypocreomycetidae</taxon>
        <taxon>Hypocreales</taxon>
        <taxon>Clavicipitaceae</taxon>
        <taxon>Pochonia</taxon>
    </lineage>
</organism>
<dbReference type="AlphaFoldDB" id="A0A179FF44"/>
<evidence type="ECO:0000313" key="12">
    <source>
        <dbReference type="Proteomes" id="UP000078397"/>
    </source>
</evidence>
<dbReference type="PANTHER" id="PTHR38050">
    <property type="match status" value="1"/>
</dbReference>
<evidence type="ECO:0000313" key="11">
    <source>
        <dbReference type="EMBL" id="OAQ63683.1"/>
    </source>
</evidence>
<dbReference type="EMBL" id="LSBJ02000006">
    <property type="protein sequence ID" value="OAQ63683.1"/>
    <property type="molecule type" value="Genomic_DNA"/>
</dbReference>
<dbReference type="GeneID" id="28852158"/>
<dbReference type="KEGG" id="pchm:VFPPC_09665"/>
<proteinExistence type="predicted"/>
<dbReference type="EC" id="3.1.1.73" evidence="2"/>
<sequence>MAYVLAVRSLAVLSAIFSTVAAAPGVTRSLSPYTGGDTSGCGKTHIFQGIGLPIYRGVKSSNIDRSYSVHLPSNYDKNHQYPTILGFHGSSSVGLFFQADTKLDEARFTGDKIMVYPNGLGGAWAGANYSKATVSQDLQFVWDLLTDLRRNFCVDSARIYATGLSIGGGFVDTIACNSTVGGEFAAFAPASGSFYTNNDANHDLCKPARVPTPILEFHGGADTDVKYEGGQGEGGGEPSIVNWLSRWATRNSCDTPNNQEDLFGGDVHHLSWTCQGQDGVVQHYKTDDQKHDWPSTEPNFSQLAAGDKPTHIDASAIIQDFFMRFTRPGS</sequence>
<dbReference type="InterPro" id="IPR029058">
    <property type="entry name" value="AB_hydrolase_fold"/>
</dbReference>
<comment type="caution">
    <text evidence="11">The sequence shown here is derived from an EMBL/GenBank/DDBJ whole genome shotgun (WGS) entry which is preliminary data.</text>
</comment>
<gene>
    <name evidence="11" type="ORF">VFPPC_09665</name>
</gene>
<evidence type="ECO:0000256" key="5">
    <source>
        <dbReference type="ARBA" id="ARBA00022729"/>
    </source>
</evidence>
<comment type="catalytic activity">
    <reaction evidence="9">
        <text>feruloyl-polysaccharide + H2O = ferulate + polysaccharide.</text>
        <dbReference type="EC" id="3.1.1.73"/>
    </reaction>
</comment>
<evidence type="ECO:0000256" key="2">
    <source>
        <dbReference type="ARBA" id="ARBA00013091"/>
    </source>
</evidence>
<keyword evidence="6" id="KW-0378">Hydrolase</keyword>
<evidence type="ECO:0000256" key="1">
    <source>
        <dbReference type="ARBA" id="ARBA00004613"/>
    </source>
</evidence>
<feature type="signal peptide" evidence="10">
    <location>
        <begin position="1"/>
        <end position="22"/>
    </location>
</feature>
<evidence type="ECO:0000256" key="7">
    <source>
        <dbReference type="ARBA" id="ARBA00023277"/>
    </source>
</evidence>
<dbReference type="STRING" id="1380566.A0A179FF44"/>
<dbReference type="Gene3D" id="3.40.50.1820">
    <property type="entry name" value="alpha/beta hydrolase"/>
    <property type="match status" value="1"/>
</dbReference>
<evidence type="ECO:0000256" key="8">
    <source>
        <dbReference type="ARBA" id="ARBA00023326"/>
    </source>
</evidence>
<evidence type="ECO:0000256" key="3">
    <source>
        <dbReference type="ARBA" id="ARBA00022525"/>
    </source>
</evidence>
<feature type="chain" id="PRO_5008101648" description="feruloyl esterase" evidence="10">
    <location>
        <begin position="23"/>
        <end position="330"/>
    </location>
</feature>
<keyword evidence="12" id="KW-1185">Reference proteome</keyword>
<dbReference type="GO" id="GO:0005576">
    <property type="term" value="C:extracellular region"/>
    <property type="evidence" value="ECO:0007669"/>
    <property type="project" value="UniProtKB-SubCell"/>
</dbReference>
<name>A0A179FF44_METCM</name>
<evidence type="ECO:0000256" key="10">
    <source>
        <dbReference type="SAM" id="SignalP"/>
    </source>
</evidence>
<keyword evidence="3" id="KW-0964">Secreted</keyword>